<evidence type="ECO:0000313" key="2">
    <source>
        <dbReference type="Proteomes" id="UP001292094"/>
    </source>
</evidence>
<gene>
    <name evidence="1" type="ORF">Pmani_000971</name>
</gene>
<reference evidence="1" key="1">
    <citation type="submission" date="2023-11" db="EMBL/GenBank/DDBJ databases">
        <title>Genome assemblies of two species of porcelain crab, Petrolisthes cinctipes and Petrolisthes manimaculis (Anomura: Porcellanidae).</title>
        <authorList>
            <person name="Angst P."/>
        </authorList>
    </citation>
    <scope>NUCLEOTIDE SEQUENCE</scope>
    <source>
        <strain evidence="1">PB745_02</strain>
        <tissue evidence="1">Gill</tissue>
    </source>
</reference>
<organism evidence="1 2">
    <name type="scientific">Petrolisthes manimaculis</name>
    <dbReference type="NCBI Taxonomy" id="1843537"/>
    <lineage>
        <taxon>Eukaryota</taxon>
        <taxon>Metazoa</taxon>
        <taxon>Ecdysozoa</taxon>
        <taxon>Arthropoda</taxon>
        <taxon>Crustacea</taxon>
        <taxon>Multicrustacea</taxon>
        <taxon>Malacostraca</taxon>
        <taxon>Eumalacostraca</taxon>
        <taxon>Eucarida</taxon>
        <taxon>Decapoda</taxon>
        <taxon>Pleocyemata</taxon>
        <taxon>Anomura</taxon>
        <taxon>Galatheoidea</taxon>
        <taxon>Porcellanidae</taxon>
        <taxon>Petrolisthes</taxon>
    </lineage>
</organism>
<evidence type="ECO:0000313" key="1">
    <source>
        <dbReference type="EMBL" id="KAK4328663.1"/>
    </source>
</evidence>
<keyword evidence="2" id="KW-1185">Reference proteome</keyword>
<accession>A0AAE1QN68</accession>
<sequence length="101" mass="11420">MYDKNNTMDKVDEARLDLFAWKQRPYDGIPPTSTALMQHVISLSTKQAAYGARQQCAKCKLKVLLTGDGRKVNLLDDPSTYCPELSPVNKMWLQDGMPRAM</sequence>
<dbReference type="Proteomes" id="UP001292094">
    <property type="component" value="Unassembled WGS sequence"/>
</dbReference>
<comment type="caution">
    <text evidence="1">The sequence shown here is derived from an EMBL/GenBank/DDBJ whole genome shotgun (WGS) entry which is preliminary data.</text>
</comment>
<proteinExistence type="predicted"/>
<dbReference type="EMBL" id="JAWZYT010000068">
    <property type="protein sequence ID" value="KAK4328663.1"/>
    <property type="molecule type" value="Genomic_DNA"/>
</dbReference>
<name>A0AAE1QN68_9EUCA</name>
<dbReference type="AlphaFoldDB" id="A0AAE1QN68"/>
<protein>
    <submittedName>
        <fullName evidence="1">Uncharacterized protein</fullName>
    </submittedName>
</protein>